<accession>A0A645FDP4</accession>
<feature type="region of interest" description="Disordered" evidence="1">
    <location>
        <begin position="43"/>
        <end position="203"/>
    </location>
</feature>
<protein>
    <submittedName>
        <fullName evidence="2">Uncharacterized protein</fullName>
    </submittedName>
</protein>
<reference evidence="2" key="1">
    <citation type="submission" date="2019-08" db="EMBL/GenBank/DDBJ databases">
        <authorList>
            <person name="Kucharzyk K."/>
            <person name="Murdoch R.W."/>
            <person name="Higgins S."/>
            <person name="Loffler F."/>
        </authorList>
    </citation>
    <scope>NUCLEOTIDE SEQUENCE</scope>
</reference>
<feature type="compositionally biased region" description="Low complexity" evidence="1">
    <location>
        <begin position="46"/>
        <end position="55"/>
    </location>
</feature>
<feature type="compositionally biased region" description="Basic and acidic residues" evidence="1">
    <location>
        <begin position="100"/>
        <end position="130"/>
    </location>
</feature>
<dbReference type="EMBL" id="VSSQ01058852">
    <property type="protein sequence ID" value="MPN12501.1"/>
    <property type="molecule type" value="Genomic_DNA"/>
</dbReference>
<evidence type="ECO:0000256" key="1">
    <source>
        <dbReference type="SAM" id="MobiDB-lite"/>
    </source>
</evidence>
<sequence>MLHQRLDVAVHRELRRHHHDQQRIGSDQCRAFEQHRNAARRARVLAGQRGQQAPQRQHHHQGHKADAAKRGAPAQCLTHDAPQRNPQHHGQRRPGGQQSERLRLLADRCHTHRQRGGDRPEHRMRQRDADAADQQSRIAPGHGRQRMADDKQNEHAHQQAPPLERAGRQHGGQRSKRHHPGVDGEHQPDLLGAHAKAAADVAE</sequence>
<comment type="caution">
    <text evidence="2">The sequence shown here is derived from an EMBL/GenBank/DDBJ whole genome shotgun (WGS) entry which is preliminary data.</text>
</comment>
<name>A0A645FDP4_9ZZZZ</name>
<proteinExistence type="predicted"/>
<feature type="compositionally biased region" description="Basic and acidic residues" evidence="1">
    <location>
        <begin position="146"/>
        <end position="157"/>
    </location>
</feature>
<evidence type="ECO:0000313" key="2">
    <source>
        <dbReference type="EMBL" id="MPN12501.1"/>
    </source>
</evidence>
<dbReference type="AlphaFoldDB" id="A0A645FDP4"/>
<organism evidence="2">
    <name type="scientific">bioreactor metagenome</name>
    <dbReference type="NCBI Taxonomy" id="1076179"/>
    <lineage>
        <taxon>unclassified sequences</taxon>
        <taxon>metagenomes</taxon>
        <taxon>ecological metagenomes</taxon>
    </lineage>
</organism>
<gene>
    <name evidence="2" type="ORF">SDC9_159819</name>
</gene>